<proteinExistence type="predicted"/>
<reference evidence="3" key="2">
    <citation type="journal article" date="2019" name="Int. J. Syst. Evol. Microbiol.">
        <title>The Global Catalogue of Microorganisms (GCM) 10K type strain sequencing project: providing services to taxonomists for standard genome sequencing and annotation.</title>
        <authorList>
            <consortium name="The Broad Institute Genomics Platform"/>
            <consortium name="The Broad Institute Genome Sequencing Center for Infectious Disease"/>
            <person name="Wu L."/>
            <person name="Ma J."/>
        </authorList>
    </citation>
    <scope>NUCLEOTIDE SEQUENCE [LARGE SCALE GENOMIC DNA]</scope>
    <source>
        <strain evidence="3">RDMS1</strain>
    </source>
</reference>
<comment type="caution">
    <text evidence="1">The sequence shown here is derived from an EMBL/GenBank/DDBJ whole genome shotgun (WGS) entry which is preliminary data.</text>
</comment>
<sequence>MSRKIQISLTAMLILALVGGGFGAAAAKQCDTDDGGNTTVINDDDVVDVDNALNDINSNVLGITNQDSPVDIASS</sequence>
<name>A0ABD5YVP7_9EURY</name>
<gene>
    <name evidence="1" type="ORF">ACFQL7_28305</name>
    <name evidence="2" type="ORF">ACFQL7_28630</name>
</gene>
<protein>
    <recommendedName>
        <fullName evidence="4">Secreted protein</fullName>
    </recommendedName>
</protein>
<reference evidence="1" key="1">
    <citation type="journal article" date="2014" name="Int. J. Syst. Evol. Microbiol.">
        <title>Complete genome sequence of Corynebacterium casei LMG S-19264T (=DSM 44701T), isolated from a smear-ripened cheese.</title>
        <authorList>
            <consortium name="US DOE Joint Genome Institute (JGI-PGF)"/>
            <person name="Walter F."/>
            <person name="Albersmeier A."/>
            <person name="Kalinowski J."/>
            <person name="Ruckert C."/>
        </authorList>
    </citation>
    <scope>NUCLEOTIDE SEQUENCE [LARGE SCALE GENOMIC DNA]</scope>
    <source>
        <strain evidence="1">NBRC 107106</strain>
    </source>
</reference>
<dbReference type="RefSeq" id="WP_248911003.1">
    <property type="nucleotide sequence ID" value="NZ_JALLPK010000005.1"/>
</dbReference>
<organism evidence="1 3">
    <name type="scientific">Halocatena marina</name>
    <dbReference type="NCBI Taxonomy" id="2934937"/>
    <lineage>
        <taxon>Archaea</taxon>
        <taxon>Methanobacteriati</taxon>
        <taxon>Methanobacteriota</taxon>
        <taxon>Stenosarchaea group</taxon>
        <taxon>Halobacteria</taxon>
        <taxon>Halobacteriales</taxon>
        <taxon>Natronomonadaceae</taxon>
        <taxon>Halocatena</taxon>
    </lineage>
</organism>
<evidence type="ECO:0000313" key="3">
    <source>
        <dbReference type="Proteomes" id="UP001596417"/>
    </source>
</evidence>
<accession>A0ABD5YVP7</accession>
<evidence type="ECO:0000313" key="1">
    <source>
        <dbReference type="EMBL" id="MFC7193308.1"/>
    </source>
</evidence>
<keyword evidence="3" id="KW-1185">Reference proteome</keyword>
<evidence type="ECO:0008006" key="4">
    <source>
        <dbReference type="Google" id="ProtNLM"/>
    </source>
</evidence>
<dbReference type="EMBL" id="JBHTAX010000008">
    <property type="protein sequence ID" value="MFC7193308.1"/>
    <property type="molecule type" value="Genomic_DNA"/>
</dbReference>
<evidence type="ECO:0000313" key="2">
    <source>
        <dbReference type="EMBL" id="MFC7193369.1"/>
    </source>
</evidence>
<dbReference type="Proteomes" id="UP001596417">
    <property type="component" value="Unassembled WGS sequence"/>
</dbReference>
<dbReference type="AlphaFoldDB" id="A0ABD5YVP7"/>
<dbReference type="EMBL" id="JBHTAX010000008">
    <property type="protein sequence ID" value="MFC7193369.1"/>
    <property type="molecule type" value="Genomic_DNA"/>
</dbReference>
<reference evidence="1" key="3">
    <citation type="submission" date="2024-09" db="EMBL/GenBank/DDBJ databases">
        <authorList>
            <person name="Sun Q."/>
        </authorList>
    </citation>
    <scope>NUCLEOTIDE SEQUENCE</scope>
    <source>
        <strain evidence="1">NBRC 107106</strain>
    </source>
</reference>